<name>A0ABU8Q3R5_9SPHN</name>
<evidence type="ECO:0000313" key="1">
    <source>
        <dbReference type="EMBL" id="MEJ5094391.1"/>
    </source>
</evidence>
<evidence type="ECO:0008006" key="3">
    <source>
        <dbReference type="Google" id="ProtNLM"/>
    </source>
</evidence>
<gene>
    <name evidence="1" type="ORF">WH159_07535</name>
</gene>
<organism evidence="1 2">
    <name type="scientific">Sphingomonas molluscorum</name>
    <dbReference type="NCBI Taxonomy" id="418184"/>
    <lineage>
        <taxon>Bacteria</taxon>
        <taxon>Pseudomonadati</taxon>
        <taxon>Pseudomonadota</taxon>
        <taxon>Alphaproteobacteria</taxon>
        <taxon>Sphingomonadales</taxon>
        <taxon>Sphingomonadaceae</taxon>
        <taxon>Sphingomonas</taxon>
    </lineage>
</organism>
<sequence>MYISDIVMQRLTDQIMADVEGLPEGTGVSAKALLHFGNRAAVDQALSSLARRNCLVVNGGAKPGQRGGVKAGHLRRALTI</sequence>
<reference evidence="1 2" key="1">
    <citation type="submission" date="2023-12" db="EMBL/GenBank/DDBJ databases">
        <title>Gut-associated functions are favored during microbiome assembly across C. elegans life.</title>
        <authorList>
            <person name="Zimmermann J."/>
        </authorList>
    </citation>
    <scope>NUCLEOTIDE SEQUENCE [LARGE SCALE GENOMIC DNA]</scope>
    <source>
        <strain evidence="1 2">JUb134</strain>
    </source>
</reference>
<dbReference type="Proteomes" id="UP001380365">
    <property type="component" value="Unassembled WGS sequence"/>
</dbReference>
<evidence type="ECO:0000313" key="2">
    <source>
        <dbReference type="Proteomes" id="UP001380365"/>
    </source>
</evidence>
<protein>
    <recommendedName>
        <fullName evidence="3">GntR family transcriptional regulator</fullName>
    </recommendedName>
</protein>
<accession>A0ABU8Q3R5</accession>
<dbReference type="RefSeq" id="WP_204991332.1">
    <property type="nucleotide sequence ID" value="NZ_JBBGZA010000001.1"/>
</dbReference>
<dbReference type="EMBL" id="JBBGZA010000001">
    <property type="protein sequence ID" value="MEJ5094391.1"/>
    <property type="molecule type" value="Genomic_DNA"/>
</dbReference>
<keyword evidence="2" id="KW-1185">Reference proteome</keyword>
<proteinExistence type="predicted"/>
<comment type="caution">
    <text evidence="1">The sequence shown here is derived from an EMBL/GenBank/DDBJ whole genome shotgun (WGS) entry which is preliminary data.</text>
</comment>